<evidence type="ECO:0000259" key="2">
    <source>
        <dbReference type="Pfam" id="PF02308"/>
    </source>
</evidence>
<comment type="caution">
    <text evidence="4">The sequence shown here is derived from an EMBL/GenBank/DDBJ whole genome shotgun (WGS) entry which is preliminary data.</text>
</comment>
<dbReference type="EMBL" id="QXTF01000002">
    <property type="protein sequence ID" value="RIX29104.1"/>
    <property type="molecule type" value="Genomic_DNA"/>
</dbReference>
<feature type="transmembrane region" description="Helical" evidence="1">
    <location>
        <begin position="397"/>
        <end position="417"/>
    </location>
</feature>
<dbReference type="Pfam" id="PF13194">
    <property type="entry name" value="DUF4010"/>
    <property type="match status" value="1"/>
</dbReference>
<dbReference type="PANTHER" id="PTHR39084">
    <property type="entry name" value="MEMBRANE PROTEIN-RELATED"/>
    <property type="match status" value="1"/>
</dbReference>
<dbReference type="AlphaFoldDB" id="A0A418PZI8"/>
<dbReference type="PANTHER" id="PTHR39084:SF1">
    <property type="entry name" value="DUF4010 DOMAIN-CONTAINING PROTEIN"/>
    <property type="match status" value="1"/>
</dbReference>
<feature type="transmembrane region" description="Helical" evidence="1">
    <location>
        <begin position="98"/>
        <end position="129"/>
    </location>
</feature>
<feature type="domain" description="MgtC/SapB/SrpB/YhiD N-terminal" evidence="2">
    <location>
        <begin position="18"/>
        <end position="137"/>
    </location>
</feature>
<feature type="transmembrane region" description="Helical" evidence="1">
    <location>
        <begin position="269"/>
        <end position="288"/>
    </location>
</feature>
<evidence type="ECO:0000313" key="4">
    <source>
        <dbReference type="EMBL" id="RIX29104.1"/>
    </source>
</evidence>
<feature type="transmembrane region" description="Helical" evidence="1">
    <location>
        <begin position="335"/>
        <end position="359"/>
    </location>
</feature>
<reference evidence="4 5" key="1">
    <citation type="submission" date="2018-09" db="EMBL/GenBank/DDBJ databases">
        <title>Sphingomonas sp. DAC4.</title>
        <authorList>
            <person name="Seo T."/>
        </authorList>
    </citation>
    <scope>NUCLEOTIDE SEQUENCE [LARGE SCALE GENOMIC DNA]</scope>
    <source>
        <strain evidence="4 5">DAC4</strain>
    </source>
</reference>
<feature type="transmembrane region" description="Helical" evidence="1">
    <location>
        <begin position="365"/>
        <end position="385"/>
    </location>
</feature>
<feature type="transmembrane region" description="Helical" evidence="1">
    <location>
        <begin position="303"/>
        <end position="323"/>
    </location>
</feature>
<dbReference type="Pfam" id="PF02308">
    <property type="entry name" value="MgtC"/>
    <property type="match status" value="1"/>
</dbReference>
<feature type="transmembrane region" description="Helical" evidence="1">
    <location>
        <begin position="67"/>
        <end position="86"/>
    </location>
</feature>
<dbReference type="Proteomes" id="UP000285023">
    <property type="component" value="Unassembled WGS sequence"/>
</dbReference>
<feature type="domain" description="DUF4010" evidence="3">
    <location>
        <begin position="185"/>
        <end position="388"/>
    </location>
</feature>
<gene>
    <name evidence="4" type="ORF">D3M59_07210</name>
</gene>
<accession>A0A418PZI8</accession>
<keyword evidence="5" id="KW-1185">Reference proteome</keyword>
<organism evidence="4 5">
    <name type="scientific">Sphingomonas edaphi</name>
    <dbReference type="NCBI Taxonomy" id="2315689"/>
    <lineage>
        <taxon>Bacteria</taxon>
        <taxon>Pseudomonadati</taxon>
        <taxon>Pseudomonadota</taxon>
        <taxon>Alphaproteobacteria</taxon>
        <taxon>Sphingomonadales</taxon>
        <taxon>Sphingomonadaceae</taxon>
        <taxon>Sphingomonas</taxon>
    </lineage>
</organism>
<protein>
    <submittedName>
        <fullName evidence="4">MgtC/SapB family protein</fullName>
    </submittedName>
</protein>
<keyword evidence="1" id="KW-0812">Transmembrane</keyword>
<proteinExistence type="predicted"/>
<dbReference type="InterPro" id="IPR049177">
    <property type="entry name" value="MgtC_SapB_SrpB_YhiD_N"/>
</dbReference>
<feature type="transmembrane region" description="Helical" evidence="1">
    <location>
        <begin position="177"/>
        <end position="197"/>
    </location>
</feature>
<evidence type="ECO:0000259" key="3">
    <source>
        <dbReference type="Pfam" id="PF13194"/>
    </source>
</evidence>
<name>A0A418PZI8_9SPHN</name>
<evidence type="ECO:0000313" key="5">
    <source>
        <dbReference type="Proteomes" id="UP000285023"/>
    </source>
</evidence>
<keyword evidence="1" id="KW-0472">Membrane</keyword>
<feature type="transmembrane region" description="Helical" evidence="1">
    <location>
        <begin position="241"/>
        <end position="262"/>
    </location>
</feature>
<dbReference type="OrthoDB" id="9813718at2"/>
<dbReference type="RefSeq" id="WP_119532992.1">
    <property type="nucleotide sequence ID" value="NZ_QXTF01000002.1"/>
</dbReference>
<keyword evidence="1" id="KW-1133">Transmembrane helix</keyword>
<dbReference type="InterPro" id="IPR025105">
    <property type="entry name" value="DUF4010"/>
</dbReference>
<evidence type="ECO:0000256" key="1">
    <source>
        <dbReference type="SAM" id="Phobius"/>
    </source>
</evidence>
<sequence>MIAGLEPWAQDAIRVGAGFAAGALIGVERGFNQRRQKAGTRVAGVRTFSLLGLGAAIAGLLGRTQPMVAGALVLAALAMLAVAYAPKLKAKADATSPIAAVATTGIAFLAGNGMVGLALASAAVVVLILALREDLHAFINQLDERDIKALARFAVIALAVLPFLPDKTFGPYNAWNAATLWWVVILVTGFSFAGYVANRIFGARHGTIATAVIGGAYSSTAVTQSLSQRLGSAESSGAEPAGIALASAVMYLRVVVLVGVLATRLLVDFAVVVGPALLVAFTAGWWLYRTAPKTEGPAPPGNPIALVPALTFLIFLAVAAVAARWAEARFGQEGIALLLLIMGTLDVDAAIVTAGGLPAETISPALAALALGGTILANMTVKLGITIAYARGKGLGAATALGASMAALAASLVVGWMRL</sequence>
<feature type="transmembrane region" description="Helical" evidence="1">
    <location>
        <begin position="43"/>
        <end position="61"/>
    </location>
</feature>